<dbReference type="RefSeq" id="WP_135432783.1">
    <property type="nucleotide sequence ID" value="NZ_SRLA01000002.1"/>
</dbReference>
<dbReference type="OrthoDB" id="886503at2"/>
<dbReference type="Proteomes" id="UP000298337">
    <property type="component" value="Unassembled WGS sequence"/>
</dbReference>
<sequence>MDLDLEITFINKCVIKNKRQRYIGFISNPKRRSTFLKMLYHGRDIDKSKFMKVDSGLEMLLTKRLAMMPVDVSGYIISVDRSIDGQMMSARSAINKLNAYTEGTLLIFGKCELVYYVGEAPHNEYISV</sequence>
<gene>
    <name evidence="1" type="ORF">EU556_07425</name>
</gene>
<organism evidence="1 2">
    <name type="scientific">Hymenobacter fodinae</name>
    <dbReference type="NCBI Taxonomy" id="2510796"/>
    <lineage>
        <taxon>Bacteria</taxon>
        <taxon>Pseudomonadati</taxon>
        <taxon>Bacteroidota</taxon>
        <taxon>Cytophagia</taxon>
        <taxon>Cytophagales</taxon>
        <taxon>Hymenobacteraceae</taxon>
        <taxon>Hymenobacter</taxon>
    </lineage>
</organism>
<comment type="caution">
    <text evidence="1">The sequence shown here is derived from an EMBL/GenBank/DDBJ whole genome shotgun (WGS) entry which is preliminary data.</text>
</comment>
<keyword evidence="2" id="KW-1185">Reference proteome</keyword>
<dbReference type="AlphaFoldDB" id="A0A4Z0P862"/>
<proteinExistence type="predicted"/>
<reference evidence="1 2" key="1">
    <citation type="submission" date="2019-04" db="EMBL/GenBank/DDBJ databases">
        <authorList>
            <person name="Feng G."/>
            <person name="Zhang J."/>
            <person name="Zhu H."/>
        </authorList>
    </citation>
    <scope>NUCLEOTIDE SEQUENCE [LARGE SCALE GENOMIC DNA]</scope>
    <source>
        <strain evidence="1 2">92R-1</strain>
    </source>
</reference>
<evidence type="ECO:0000313" key="1">
    <source>
        <dbReference type="EMBL" id="TGE07577.1"/>
    </source>
</evidence>
<accession>A0A4Z0P862</accession>
<name>A0A4Z0P862_9BACT</name>
<dbReference type="EMBL" id="SRLA01000002">
    <property type="protein sequence ID" value="TGE07577.1"/>
    <property type="molecule type" value="Genomic_DNA"/>
</dbReference>
<evidence type="ECO:0000313" key="2">
    <source>
        <dbReference type="Proteomes" id="UP000298337"/>
    </source>
</evidence>
<protein>
    <submittedName>
        <fullName evidence="1">Uncharacterized protein</fullName>
    </submittedName>
</protein>